<evidence type="ECO:0008006" key="3">
    <source>
        <dbReference type="Google" id="ProtNLM"/>
    </source>
</evidence>
<dbReference type="Pfam" id="PF21980">
    <property type="entry name" value="MksE"/>
    <property type="match status" value="1"/>
</dbReference>
<dbReference type="EMBL" id="CP014143">
    <property type="protein sequence ID" value="AOS96155.1"/>
    <property type="molecule type" value="Genomic_DNA"/>
</dbReference>
<dbReference type="AlphaFoldDB" id="A0A1C9W4V1"/>
<name>A0A1C9W4V1_9GAMM</name>
<evidence type="ECO:0000313" key="1">
    <source>
        <dbReference type="EMBL" id="AOS96155.1"/>
    </source>
</evidence>
<organism evidence="1 2">
    <name type="scientific">Microbulbifer aggregans</name>
    <dbReference type="NCBI Taxonomy" id="1769779"/>
    <lineage>
        <taxon>Bacteria</taxon>
        <taxon>Pseudomonadati</taxon>
        <taxon>Pseudomonadota</taxon>
        <taxon>Gammaproteobacteria</taxon>
        <taxon>Cellvibrionales</taxon>
        <taxon>Microbulbiferaceae</taxon>
        <taxon>Microbulbifer</taxon>
    </lineage>
</organism>
<keyword evidence="2" id="KW-1185">Reference proteome</keyword>
<evidence type="ECO:0000313" key="2">
    <source>
        <dbReference type="Proteomes" id="UP000095672"/>
    </source>
</evidence>
<dbReference type="STRING" id="1769779.AUP74_00686"/>
<reference evidence="2" key="1">
    <citation type="submission" date="2016-01" db="EMBL/GenBank/DDBJ databases">
        <title>Complete genome sequence of Microbulbifer sp. CCB-MM1, a halophile isolated from Matang Mangrove Forest, Perak.</title>
        <authorList>
            <person name="Moh T.H."/>
            <person name="Dinesh B."/>
            <person name="Lau N.-S."/>
            <person name="Go F."/>
            <person name="Alexander Chong S.-C."/>
        </authorList>
    </citation>
    <scope>NUCLEOTIDE SEQUENCE [LARGE SCALE GENOMIC DNA]</scope>
    <source>
        <strain evidence="2">CCB-MM1</strain>
    </source>
</reference>
<protein>
    <recommendedName>
        <fullName evidence="3">DUF4194 domain-containing protein</fullName>
    </recommendedName>
</protein>
<dbReference type="OrthoDB" id="6194274at2"/>
<dbReference type="KEGG" id="micc:AUP74_00686"/>
<dbReference type="RefSeq" id="WP_145924305.1">
    <property type="nucleotide sequence ID" value="NZ_CP014143.1"/>
</dbReference>
<dbReference type="Proteomes" id="UP000095672">
    <property type="component" value="Chromosome"/>
</dbReference>
<accession>A0A1C9W4V1</accession>
<sequence>MDKEYSRQIYNELINGWVINKQVMEGDLLVPNPLYDELASALNREHYIQLYSCIGYELKEMGGCFFLNELNKNDVLSDAAMRIQVMLVVLVRGTSQLPQVTSIVTTHRAGLTRDQVGKIGMVDEYQQMLRAVGLKGSFEKEVENILVMRKLAYWNHLDRLVLSTGGVALVERMQLEIEAMKIQAASD</sequence>
<proteinExistence type="predicted"/>
<dbReference type="InterPro" id="IPR053841">
    <property type="entry name" value="MksE"/>
</dbReference>
<gene>
    <name evidence="1" type="ORF">AUP74_00686</name>
</gene>